<reference evidence="3 4" key="1">
    <citation type="submission" date="2016-11" db="UniProtKB">
        <authorList>
            <consortium name="WormBaseParasite"/>
        </authorList>
    </citation>
    <scope>IDENTIFICATION</scope>
</reference>
<dbReference type="Proteomes" id="UP000095280">
    <property type="component" value="Unplaced"/>
</dbReference>
<evidence type="ECO:0000313" key="2">
    <source>
        <dbReference type="Proteomes" id="UP000095280"/>
    </source>
</evidence>
<protein>
    <submittedName>
        <fullName evidence="3 4">Secreted protein</fullName>
    </submittedName>
</protein>
<feature type="signal peptide" evidence="1">
    <location>
        <begin position="1"/>
        <end position="21"/>
    </location>
</feature>
<dbReference type="AlphaFoldDB" id="A0A1I8HG52"/>
<evidence type="ECO:0000313" key="4">
    <source>
        <dbReference type="WBParaSite" id="maker-uti_cns_0004121-snap-gene-0.6-mRNA-1"/>
    </source>
</evidence>
<dbReference type="WBParaSite" id="maker-uti_cns_0004121-snap-gene-0.6-mRNA-1">
    <property type="protein sequence ID" value="maker-uti_cns_0004121-snap-gene-0.6-mRNA-1"/>
    <property type="gene ID" value="maker-uti_cns_0004121-snap-gene-0.6"/>
</dbReference>
<dbReference type="WBParaSite" id="maker-uti_cns_0006656-snap-gene-0.2-mRNA-1">
    <property type="protein sequence ID" value="maker-uti_cns_0006656-snap-gene-0.2-mRNA-1"/>
    <property type="gene ID" value="maker-uti_cns_0006656-snap-gene-0.2"/>
</dbReference>
<keyword evidence="1" id="KW-0732">Signal</keyword>
<dbReference type="WBParaSite" id="maker-uti_cns_0006005-snap-gene-0.3-mRNA-1">
    <property type="protein sequence ID" value="maker-uti_cns_0006005-snap-gene-0.3-mRNA-1"/>
    <property type="gene ID" value="maker-uti_cns_0006005-snap-gene-0.3"/>
</dbReference>
<dbReference type="WBParaSite" id="maker-uti_cns_0029897-snap-gene-0.1-mRNA-1">
    <property type="protein sequence ID" value="maker-uti_cns_0029897-snap-gene-0.1-mRNA-1"/>
    <property type="gene ID" value="maker-uti_cns_0029897-snap-gene-0.1"/>
</dbReference>
<feature type="chain" id="PRO_5009845758" evidence="1">
    <location>
        <begin position="22"/>
        <end position="104"/>
    </location>
</feature>
<dbReference type="WBParaSite" id="maker-unitig_28419-snap-gene-0.3-mRNA-1">
    <property type="protein sequence ID" value="maker-unitig_28419-snap-gene-0.3-mRNA-1"/>
    <property type="gene ID" value="maker-unitig_28419-snap-gene-0.3"/>
</dbReference>
<sequence>MHHRIVALVCLAAVAIGVAGGRPMPNAAIDQVASRLTNQFLRAASMPQLTSQQNSEAPSKILQFGSRSKKGAVATYVSRRSYIPMFNFLRGAIRKQLQKSINQS</sequence>
<accession>A0A1I8HG52</accession>
<name>A0A1I8HG52_9PLAT</name>
<evidence type="ECO:0000313" key="3">
    <source>
        <dbReference type="WBParaSite" id="maker-unitig_28419-snap-gene-0.3-mRNA-1"/>
    </source>
</evidence>
<keyword evidence="2" id="KW-1185">Reference proteome</keyword>
<organism evidence="2 5">
    <name type="scientific">Macrostomum lignano</name>
    <dbReference type="NCBI Taxonomy" id="282301"/>
    <lineage>
        <taxon>Eukaryota</taxon>
        <taxon>Metazoa</taxon>
        <taxon>Spiralia</taxon>
        <taxon>Lophotrochozoa</taxon>
        <taxon>Platyhelminthes</taxon>
        <taxon>Rhabditophora</taxon>
        <taxon>Macrostomorpha</taxon>
        <taxon>Macrostomida</taxon>
        <taxon>Macrostomidae</taxon>
        <taxon>Macrostomum</taxon>
    </lineage>
</organism>
<evidence type="ECO:0000313" key="5">
    <source>
        <dbReference type="WBParaSite" id="maker-uti_cns_0006005-snap-gene-0.3-mRNA-1"/>
    </source>
</evidence>
<proteinExistence type="predicted"/>
<evidence type="ECO:0000256" key="1">
    <source>
        <dbReference type="SAM" id="SignalP"/>
    </source>
</evidence>